<feature type="domain" description="CBS" evidence="2">
    <location>
        <begin position="282"/>
        <end position="339"/>
    </location>
</feature>
<keyword evidence="1" id="KW-0129">CBS domain</keyword>
<evidence type="ECO:0000313" key="4">
    <source>
        <dbReference type="Proteomes" id="UP000274843"/>
    </source>
</evidence>
<organism evidence="3 4">
    <name type="scientific">Amycolatopsis thermoflava</name>
    <dbReference type="NCBI Taxonomy" id="84480"/>
    <lineage>
        <taxon>Bacteria</taxon>
        <taxon>Bacillati</taxon>
        <taxon>Actinomycetota</taxon>
        <taxon>Actinomycetes</taxon>
        <taxon>Pseudonocardiales</taxon>
        <taxon>Pseudonocardiaceae</taxon>
        <taxon>Amycolatopsis</taxon>
        <taxon>Amycolatopsis methanolica group</taxon>
    </lineage>
</organism>
<name>A0A3N2GPJ9_9PSEU</name>
<sequence length="508" mass="57258">MVRGGRDGEREGAALSEGLVIVGWDELGDIASCQTRDELRQALRQAYPGEGKATIANWTGQLWRFRHDIKVGDLVVMPLKTYPQKIAIGRFTGDYRFRHDAPPGFRHVRPVHWIRQDLPRTAVEQDLLDTLGSLLTVCRLQRHEAARRLARLADTGTDPGPSHDESPRYGVKNREDLFDKAMQPSAPDEPLRLTIRELLSHWDAVRRTPAVVSQIERDLQEKGLTTRPPFTEGWIDTVVDIVAVGEEPGDGARTTEPALAYHTEDVSEFPAITLRLGVLASANSGVASVRPDDDLIVAETMMIDGNYSQLAVIDETGKLHGAISWESMGQARISRTVTTIADALVSARSVDHNEDLLGQIEEIYRSGYVFVIGNDRKVTGIVTAADLSLQFGDQVRPFALVEEAERRLRRRVDEVFDEDELRALVRSPRPVTSAADMTIGNYKHLLADVERWRRLGWAIDHRLFLSRLEEIRRIRNELMHFTPDPVTQEQLNRVEGFVRLLRTVDPRD</sequence>
<accession>A0A3N2GPJ9</accession>
<protein>
    <submittedName>
        <fullName evidence="3">Restriction system protein</fullName>
    </submittedName>
</protein>
<proteinExistence type="predicted"/>
<dbReference type="PROSITE" id="PS51371">
    <property type="entry name" value="CBS"/>
    <property type="match status" value="1"/>
</dbReference>
<dbReference type="InterPro" id="IPR000644">
    <property type="entry name" value="CBS_dom"/>
</dbReference>
<dbReference type="AlphaFoldDB" id="A0A3N2GPJ9"/>
<comment type="caution">
    <text evidence="3">The sequence shown here is derived from an EMBL/GenBank/DDBJ whole genome shotgun (WGS) entry which is preliminary data.</text>
</comment>
<dbReference type="Gene3D" id="3.10.580.10">
    <property type="entry name" value="CBS-domain"/>
    <property type="match status" value="1"/>
</dbReference>
<gene>
    <name evidence="3" type="ORF">EDD35_0427</name>
</gene>
<evidence type="ECO:0000259" key="2">
    <source>
        <dbReference type="PROSITE" id="PS51371"/>
    </source>
</evidence>
<keyword evidence="4" id="KW-1185">Reference proteome</keyword>
<dbReference type="Proteomes" id="UP000274843">
    <property type="component" value="Unassembled WGS sequence"/>
</dbReference>
<reference evidence="3 4" key="1">
    <citation type="submission" date="2018-11" db="EMBL/GenBank/DDBJ databases">
        <title>Sequencing the genomes of 1000 actinobacteria strains.</title>
        <authorList>
            <person name="Klenk H.-P."/>
        </authorList>
    </citation>
    <scope>NUCLEOTIDE SEQUENCE [LARGE SCALE GENOMIC DNA]</scope>
    <source>
        <strain evidence="3 4">DSM 44348</strain>
    </source>
</reference>
<evidence type="ECO:0000313" key="3">
    <source>
        <dbReference type="EMBL" id="ROS38159.1"/>
    </source>
</evidence>
<dbReference type="SUPFAM" id="SSF54631">
    <property type="entry name" value="CBS-domain pair"/>
    <property type="match status" value="1"/>
</dbReference>
<dbReference type="EMBL" id="RKHY01000001">
    <property type="protein sequence ID" value="ROS38159.1"/>
    <property type="molecule type" value="Genomic_DNA"/>
</dbReference>
<dbReference type="Pfam" id="PF00571">
    <property type="entry name" value="CBS"/>
    <property type="match status" value="1"/>
</dbReference>
<evidence type="ECO:0000256" key="1">
    <source>
        <dbReference type="PROSITE-ProRule" id="PRU00703"/>
    </source>
</evidence>
<dbReference type="InterPro" id="IPR046342">
    <property type="entry name" value="CBS_dom_sf"/>
</dbReference>